<dbReference type="EMBL" id="KZ995050">
    <property type="protein sequence ID" value="RKO91475.1"/>
    <property type="molecule type" value="Genomic_DNA"/>
</dbReference>
<reference evidence="4" key="1">
    <citation type="journal article" date="2018" name="Nat. Microbiol.">
        <title>Leveraging single-cell genomics to expand the fungal tree of life.</title>
        <authorList>
            <person name="Ahrendt S.R."/>
            <person name="Quandt C.A."/>
            <person name="Ciobanu D."/>
            <person name="Clum A."/>
            <person name="Salamov A."/>
            <person name="Andreopoulos B."/>
            <person name="Cheng J.F."/>
            <person name="Woyke T."/>
            <person name="Pelin A."/>
            <person name="Henrissat B."/>
            <person name="Reynolds N.K."/>
            <person name="Benny G.L."/>
            <person name="Smith M.E."/>
            <person name="James T.Y."/>
            <person name="Grigoriev I.V."/>
        </authorList>
    </citation>
    <scope>NUCLEOTIDE SEQUENCE [LARGE SCALE GENOMIC DNA]</scope>
</reference>
<evidence type="ECO:0000313" key="3">
    <source>
        <dbReference type="EMBL" id="RKO91475.1"/>
    </source>
</evidence>
<keyword evidence="4" id="KW-1185">Reference proteome</keyword>
<evidence type="ECO:0000313" key="4">
    <source>
        <dbReference type="Proteomes" id="UP000269721"/>
    </source>
</evidence>
<feature type="region of interest" description="Disordered" evidence="1">
    <location>
        <begin position="290"/>
        <end position="310"/>
    </location>
</feature>
<feature type="compositionally biased region" description="Polar residues" evidence="1">
    <location>
        <begin position="301"/>
        <end position="310"/>
    </location>
</feature>
<proteinExistence type="predicted"/>
<dbReference type="InterPro" id="IPR011047">
    <property type="entry name" value="Quinoprotein_ADH-like_sf"/>
</dbReference>
<gene>
    <name evidence="3" type="ORF">BDK51DRAFT_51594</name>
</gene>
<keyword evidence="2" id="KW-0732">Signal</keyword>
<dbReference type="Proteomes" id="UP000269721">
    <property type="component" value="Unassembled WGS sequence"/>
</dbReference>
<sequence length="310" mass="33910">MKLLCSLIIRLSTLPAPAPPAYVPSSSSPSGPPSPESIIVLCNNHVRSISTSDPSKNQWKLGLHGAHPREADMMVDGSTLFVIVKGKLQAVDVASGRVKWSNELPHTGYTVGTLATPLGGTGNGWNRSSLAVRMQKLSATAALAHWLSRYPNFAAQCRQQMHSMAPDSCRTKELKRQGRRRPPPESWKRERVEMRRRVCVPPSLKTSSTDIGSPLDHGRRPRIHGLLETKWSETREGDPGIITKGAPFGPMVREHQLCRGISSERDCQPGRRAHSSGLRAISLRLHSIPSPYPPPSPIQPNFLTGTNTGT</sequence>
<accession>A0A4P9WHP3</accession>
<dbReference type="AlphaFoldDB" id="A0A4P9WHP3"/>
<evidence type="ECO:0000256" key="1">
    <source>
        <dbReference type="SAM" id="MobiDB-lite"/>
    </source>
</evidence>
<evidence type="ECO:0000256" key="2">
    <source>
        <dbReference type="SAM" id="SignalP"/>
    </source>
</evidence>
<organism evidence="3 4">
    <name type="scientific">Blyttiomyces helicus</name>
    <dbReference type="NCBI Taxonomy" id="388810"/>
    <lineage>
        <taxon>Eukaryota</taxon>
        <taxon>Fungi</taxon>
        <taxon>Fungi incertae sedis</taxon>
        <taxon>Chytridiomycota</taxon>
        <taxon>Chytridiomycota incertae sedis</taxon>
        <taxon>Chytridiomycetes</taxon>
        <taxon>Chytridiomycetes incertae sedis</taxon>
        <taxon>Blyttiomyces</taxon>
    </lineage>
</organism>
<name>A0A4P9WHP3_9FUNG</name>
<feature type="chain" id="PRO_5020222028" evidence="2">
    <location>
        <begin position="21"/>
        <end position="310"/>
    </location>
</feature>
<protein>
    <submittedName>
        <fullName evidence="3">Uncharacterized protein</fullName>
    </submittedName>
</protein>
<feature type="region of interest" description="Disordered" evidence="1">
    <location>
        <begin position="164"/>
        <end position="191"/>
    </location>
</feature>
<feature type="region of interest" description="Disordered" evidence="1">
    <location>
        <begin position="202"/>
        <end position="221"/>
    </location>
</feature>
<feature type="compositionally biased region" description="Basic and acidic residues" evidence="1">
    <location>
        <begin position="169"/>
        <end position="191"/>
    </location>
</feature>
<dbReference type="SUPFAM" id="SSF50998">
    <property type="entry name" value="Quinoprotein alcohol dehydrogenase-like"/>
    <property type="match status" value="1"/>
</dbReference>
<feature type="signal peptide" evidence="2">
    <location>
        <begin position="1"/>
        <end position="20"/>
    </location>
</feature>